<feature type="transmembrane region" description="Helical" evidence="1">
    <location>
        <begin position="69"/>
        <end position="89"/>
    </location>
</feature>
<feature type="transmembrane region" description="Helical" evidence="1">
    <location>
        <begin position="337"/>
        <end position="367"/>
    </location>
</feature>
<evidence type="ECO:0000256" key="1">
    <source>
        <dbReference type="SAM" id="Phobius"/>
    </source>
</evidence>
<feature type="transmembrane region" description="Helical" evidence="1">
    <location>
        <begin position="126"/>
        <end position="145"/>
    </location>
</feature>
<keyword evidence="1" id="KW-1133">Transmembrane helix</keyword>
<evidence type="ECO:0000313" key="2">
    <source>
        <dbReference type="EMBL" id="XBH15619.1"/>
    </source>
</evidence>
<evidence type="ECO:0008006" key="3">
    <source>
        <dbReference type="Google" id="ProtNLM"/>
    </source>
</evidence>
<feature type="transmembrane region" description="Helical" evidence="1">
    <location>
        <begin position="250"/>
        <end position="269"/>
    </location>
</feature>
<accession>A0AAU7DCS9</accession>
<feature type="transmembrane region" description="Helical" evidence="1">
    <location>
        <begin position="95"/>
        <end position="114"/>
    </location>
</feature>
<reference evidence="2" key="1">
    <citation type="submission" date="2023-03" db="EMBL/GenBank/DDBJ databases">
        <title>Edaphobacter sp.</title>
        <authorList>
            <person name="Huber K.J."/>
            <person name="Papendorf J."/>
            <person name="Pilke C."/>
            <person name="Bunk B."/>
            <person name="Sproeer C."/>
            <person name="Pester M."/>
        </authorList>
    </citation>
    <scope>NUCLEOTIDE SEQUENCE</scope>
    <source>
        <strain evidence="2">DSM 110680</strain>
    </source>
</reference>
<feature type="transmembrane region" description="Helical" evidence="1">
    <location>
        <begin position="414"/>
        <end position="436"/>
    </location>
</feature>
<feature type="transmembrane region" description="Helical" evidence="1">
    <location>
        <begin position="442"/>
        <end position="463"/>
    </location>
</feature>
<feature type="transmembrane region" description="Helical" evidence="1">
    <location>
        <begin position="373"/>
        <end position="393"/>
    </location>
</feature>
<keyword evidence="1" id="KW-0472">Membrane</keyword>
<organism evidence="2">
    <name type="scientific">Telmatobacter sp. DSM 110680</name>
    <dbReference type="NCBI Taxonomy" id="3036704"/>
    <lineage>
        <taxon>Bacteria</taxon>
        <taxon>Pseudomonadati</taxon>
        <taxon>Acidobacteriota</taxon>
        <taxon>Terriglobia</taxon>
        <taxon>Terriglobales</taxon>
        <taxon>Acidobacteriaceae</taxon>
        <taxon>Telmatobacter</taxon>
    </lineage>
</organism>
<feature type="transmembrane region" description="Helical" evidence="1">
    <location>
        <begin position="42"/>
        <end position="62"/>
    </location>
</feature>
<feature type="transmembrane region" description="Helical" evidence="1">
    <location>
        <begin position="225"/>
        <end position="243"/>
    </location>
</feature>
<feature type="transmembrane region" description="Helical" evidence="1">
    <location>
        <begin position="303"/>
        <end position="325"/>
    </location>
</feature>
<dbReference type="RefSeq" id="WP_348260853.1">
    <property type="nucleotide sequence ID" value="NZ_CP121196.1"/>
</dbReference>
<feature type="transmembrane region" description="Helical" evidence="1">
    <location>
        <begin position="507"/>
        <end position="526"/>
    </location>
</feature>
<proteinExistence type="predicted"/>
<dbReference type="AlphaFoldDB" id="A0AAU7DCS9"/>
<feature type="transmembrane region" description="Helical" evidence="1">
    <location>
        <begin position="12"/>
        <end position="30"/>
    </location>
</feature>
<name>A0AAU7DCS9_9BACT</name>
<dbReference type="EMBL" id="CP121196">
    <property type="protein sequence ID" value="XBH15619.1"/>
    <property type="molecule type" value="Genomic_DNA"/>
</dbReference>
<protein>
    <recommendedName>
        <fullName evidence="3">Transmembrane protein</fullName>
    </recommendedName>
</protein>
<gene>
    <name evidence="2" type="ORF">P8935_13680</name>
</gene>
<keyword evidence="1" id="KW-0812">Transmembrane</keyword>
<feature type="transmembrane region" description="Helical" evidence="1">
    <location>
        <begin position="568"/>
        <end position="589"/>
    </location>
</feature>
<feature type="transmembrane region" description="Helical" evidence="1">
    <location>
        <begin position="538"/>
        <end position="556"/>
    </location>
</feature>
<feature type="transmembrane region" description="Helical" evidence="1">
    <location>
        <begin position="470"/>
        <end position="487"/>
    </location>
</feature>
<sequence length="732" mass="80481">MNLKDLLFSDRRVSTAVTLAILPWIIAAFVASGGSVHVAIDFLLYGILIVATGYGIICAALPCLARSQAIFLAPALGILALSGLTALWLRVPLPLVWVLPLWLGLFVAGAVCLWKDRTICAKTTVPHAGILTILSLLICAVFFFFPARRDAVLRGDGSFNWIYADTEHFYSISSSIKREELPPKSPGTVTADLLYHFGPYAPAAVISRIDGLELGDALVRVTRGASIWALVLSCFGLGTLLSSRVNEEKVGGIATVAGLFFYGSISSLFTDERNSSSYVTGAILFKIPQVEVLADGGPFSHLLLGHSVLHGLGAITAIMSLCLIESGRESVSVWRRIVFLALPSLAVPVNSVAALYCFGIVGVLLFWRHLATLWAWISILLMVSLFWEAWHIMGYSHASDGAMTTVNTHPTTQWWMLTVGFLVGLGFRIMGFRWISKPLSDPLAALVLVSVVGLLTFNLLLLIRDGNQRYGIYYLQCMFSIFAFSRVTPGCWRGSERSKWAASWFRLAKIGMVVLTISGVLIGIVAQITHSHTGVDSFGVKLLLCVISTLFLVGVSELMKRNVRFSNTASAILICTLSLGFLAWITPWINFGMGRMKMDVSLAPGEVRGLKRLRELDSGDERFATNKHSVESLASNRERSYGYVGLSERPVLLEGYLDRGETLLPWFETLLHDNDLMFTTSDPGLMYNIAKAWHVHWLVARPGTDIALPRPLPAWLVEQQDCGDLKIYRVNY</sequence>